<dbReference type="InterPro" id="IPR029063">
    <property type="entry name" value="SAM-dependent_MTases_sf"/>
</dbReference>
<comment type="similarity">
    <text evidence="1">Belongs to the CFA/CMAS family.</text>
</comment>
<protein>
    <submittedName>
        <fullName evidence="6">Cyclopropane-fatty-acyl-phospholipid synthase family protein</fullName>
    </submittedName>
</protein>
<keyword evidence="5" id="KW-0443">Lipid metabolism</keyword>
<dbReference type="PANTHER" id="PTHR43667:SF2">
    <property type="entry name" value="FATTY ACID C-METHYL TRANSFERASE"/>
    <property type="match status" value="1"/>
</dbReference>
<dbReference type="Gene3D" id="3.40.50.150">
    <property type="entry name" value="Vaccinia Virus protein VP39"/>
    <property type="match status" value="1"/>
</dbReference>
<accession>A0ABY5GL71</accession>
<keyword evidence="3" id="KW-0808">Transferase</keyword>
<evidence type="ECO:0000313" key="6">
    <source>
        <dbReference type="EMBL" id="UTV30068.1"/>
    </source>
</evidence>
<evidence type="ECO:0000256" key="3">
    <source>
        <dbReference type="ARBA" id="ARBA00022679"/>
    </source>
</evidence>
<evidence type="ECO:0000256" key="4">
    <source>
        <dbReference type="ARBA" id="ARBA00022691"/>
    </source>
</evidence>
<dbReference type="Pfam" id="PF02353">
    <property type="entry name" value="CMAS"/>
    <property type="match status" value="1"/>
</dbReference>
<evidence type="ECO:0000256" key="1">
    <source>
        <dbReference type="ARBA" id="ARBA00010815"/>
    </source>
</evidence>
<dbReference type="SUPFAM" id="SSF53335">
    <property type="entry name" value="S-adenosyl-L-methionine-dependent methyltransferases"/>
    <property type="match status" value="1"/>
</dbReference>
<keyword evidence="4" id="KW-0949">S-adenosyl-L-methionine</keyword>
<reference evidence="6" key="1">
    <citation type="submission" date="2022-07" db="EMBL/GenBank/DDBJ databases">
        <title>Genome sequencing of Photobacterium atrarenae GJH2-4.</title>
        <authorList>
            <person name="Park S.-J."/>
        </authorList>
    </citation>
    <scope>NUCLEOTIDE SEQUENCE</scope>
    <source>
        <strain evidence="6">GJH2-4</strain>
    </source>
</reference>
<name>A0ABY5GL71_9GAMM</name>
<dbReference type="EMBL" id="CP101509">
    <property type="protein sequence ID" value="UTV30068.1"/>
    <property type="molecule type" value="Genomic_DNA"/>
</dbReference>
<keyword evidence="2" id="KW-0489">Methyltransferase</keyword>
<evidence type="ECO:0000256" key="5">
    <source>
        <dbReference type="ARBA" id="ARBA00023098"/>
    </source>
</evidence>
<dbReference type="PIRSF" id="PIRSF003085">
    <property type="entry name" value="CMAS"/>
    <property type="match status" value="1"/>
</dbReference>
<sequence length="413" mass="47246">MFKSESQPLALNRSGRHAIARNVIFKGLQQLQEAGLTLVDEQGEAHFFGEHEANCQAQLIVHHAGLYQRLLGGGSIAAGEAYIDGWWDSPDLTQVIRVIARNLPVLEQIESKVSWLSTLRHQWLHFTRRNNKAAAKQNILAHYDLGNDFYRIFLDNNMLYSAAIYDSEHATLEDAQIHKMDRLCRELRLSPSDHLLEIGTGWGALAIYAAKQYGCRVTTTTISEAQYVWARQRIEDEGLSEQIRLLRSDYRDLSGQYDKIVSVEMVEAVGKEYLATYIQKCQSLLKPDGLLALQAITMVDQRFERYSKGVDFIQKHIFPGGFLPSVTVLAQQMTANSDFVIRDLKDIGMDYARTLADWHQRFNGSLEAVSRQGYDEAFIRMWRYYFCYCEGGFLERSISTVQLLVSRPAWRES</sequence>
<dbReference type="InterPro" id="IPR003333">
    <property type="entry name" value="CMAS"/>
</dbReference>
<dbReference type="PANTHER" id="PTHR43667">
    <property type="entry name" value="CYCLOPROPANE-FATTY-ACYL-PHOSPHOLIPID SYNTHASE"/>
    <property type="match status" value="1"/>
</dbReference>
<dbReference type="RefSeq" id="WP_255391410.1">
    <property type="nucleotide sequence ID" value="NZ_CP101509.1"/>
</dbReference>
<evidence type="ECO:0000313" key="7">
    <source>
        <dbReference type="Proteomes" id="UP001057998"/>
    </source>
</evidence>
<gene>
    <name evidence="6" type="ORF">NNL38_24065</name>
</gene>
<proteinExistence type="inferred from homology"/>
<dbReference type="Proteomes" id="UP001057998">
    <property type="component" value="Chromosome 2"/>
</dbReference>
<organism evidence="6 7">
    <name type="scientific">Photobacterium atrarenae</name>
    <dbReference type="NCBI Taxonomy" id="865757"/>
    <lineage>
        <taxon>Bacteria</taxon>
        <taxon>Pseudomonadati</taxon>
        <taxon>Pseudomonadota</taxon>
        <taxon>Gammaproteobacteria</taxon>
        <taxon>Vibrionales</taxon>
        <taxon>Vibrionaceae</taxon>
        <taxon>Photobacterium</taxon>
    </lineage>
</organism>
<dbReference type="CDD" id="cd02440">
    <property type="entry name" value="AdoMet_MTases"/>
    <property type="match status" value="1"/>
</dbReference>
<evidence type="ECO:0000256" key="2">
    <source>
        <dbReference type="ARBA" id="ARBA00022603"/>
    </source>
</evidence>
<dbReference type="InterPro" id="IPR050723">
    <property type="entry name" value="CFA/CMAS"/>
</dbReference>
<keyword evidence="7" id="KW-1185">Reference proteome</keyword>